<evidence type="ECO:0000256" key="1">
    <source>
        <dbReference type="ARBA" id="ARBA00005466"/>
    </source>
</evidence>
<evidence type="ECO:0000259" key="4">
    <source>
        <dbReference type="PROSITE" id="PS51387"/>
    </source>
</evidence>
<organism evidence="5 6">
    <name type="scientific">Sclerotinia borealis (strain F-4128)</name>
    <dbReference type="NCBI Taxonomy" id="1432307"/>
    <lineage>
        <taxon>Eukaryota</taxon>
        <taxon>Fungi</taxon>
        <taxon>Dikarya</taxon>
        <taxon>Ascomycota</taxon>
        <taxon>Pezizomycotina</taxon>
        <taxon>Leotiomycetes</taxon>
        <taxon>Helotiales</taxon>
        <taxon>Sclerotiniaceae</taxon>
        <taxon>Sclerotinia</taxon>
    </lineage>
</organism>
<sequence>MYHASGILLPLLLLLTTAVDGHWIVPRTSDRCRSIPGDASWPSPADWVALNKTVGGRLIATIPIGAPCHTSFSPFTGTKISTYDKEECNALRNEWFLPETHLSSSSSPMAYSFSNNSCNPWLEPDVPCTIGDHVVYAINATGPRDIQQGLGFTRDHNIRLVIRNTGHDYLGRSNGAHALAIWTHNMKSIDLVEYNSANDTGSAVKVGAGVHVIDAYTFANLHGLVVVGGNCPTVGLAGGYSQGGGHGPLASTHGLGADQVLEWEVVTTNSKLLTANSTHHADLFWALRGGGGGNYGIVVSMTVKVFLDTYASSAYFTVLDNGTNTDTIYEAIGGFLTVLPSIVDAGVYALWVVEPAEFFLMPAFVPGLHQEELDTIMQPALDIPSTLNLDYQYTSSESSTFLSAYEALTSNWNVSDWNTGGRLIPRDIASNNTQELVAAIRNIGSRTLFSGVSFNVKNAVSSPDEVAVNPYFRETLFNVFLGVAVNYTDWPANLAGENEITDDLLTPLEALTPNGGAYMNEADFQQPDFQSVFYGVHYERLLGIKRAYDPDDILYVKTGVGSDRWEEQSDGRLCLTSI</sequence>
<dbReference type="InterPro" id="IPR012951">
    <property type="entry name" value="BBE"/>
</dbReference>
<dbReference type="OrthoDB" id="9983560at2759"/>
<dbReference type="SUPFAM" id="SSF56176">
    <property type="entry name" value="FAD-binding/transporter-associated domain-like"/>
    <property type="match status" value="1"/>
</dbReference>
<protein>
    <submittedName>
        <fullName evidence="5">FAD/FMN-containing isoamyl alcohol oxidase MreA</fullName>
    </submittedName>
</protein>
<dbReference type="InterPro" id="IPR036318">
    <property type="entry name" value="FAD-bd_PCMH-like_sf"/>
</dbReference>
<feature type="domain" description="FAD-binding PCMH-type" evidence="4">
    <location>
        <begin position="129"/>
        <end position="308"/>
    </location>
</feature>
<dbReference type="PANTHER" id="PTHR13878">
    <property type="entry name" value="GULONOLACTONE OXIDASE"/>
    <property type="match status" value="1"/>
</dbReference>
<accession>W9C198</accession>
<dbReference type="Pfam" id="PF01565">
    <property type="entry name" value="FAD_binding_4"/>
    <property type="match status" value="1"/>
</dbReference>
<feature type="chain" id="PRO_5004918190" evidence="3">
    <location>
        <begin position="22"/>
        <end position="578"/>
    </location>
</feature>
<dbReference type="InterPro" id="IPR016166">
    <property type="entry name" value="FAD-bd_PCMH"/>
</dbReference>
<dbReference type="InterPro" id="IPR006094">
    <property type="entry name" value="Oxid_FAD_bind_N"/>
</dbReference>
<dbReference type="PANTHER" id="PTHR13878:SF91">
    <property type="entry name" value="FAD BINDING DOMAIN PROTEIN (AFU_ORTHOLOGUE AFUA_6G12070)-RELATED"/>
    <property type="match status" value="1"/>
</dbReference>
<keyword evidence="3" id="KW-0732">Signal</keyword>
<evidence type="ECO:0000313" key="5">
    <source>
        <dbReference type="EMBL" id="ESZ89676.1"/>
    </source>
</evidence>
<dbReference type="EMBL" id="AYSA01000824">
    <property type="protein sequence ID" value="ESZ89676.1"/>
    <property type="molecule type" value="Genomic_DNA"/>
</dbReference>
<dbReference type="InterPro" id="IPR016169">
    <property type="entry name" value="FAD-bd_PCMH_sub2"/>
</dbReference>
<dbReference type="PROSITE" id="PS51387">
    <property type="entry name" value="FAD_PCMH"/>
    <property type="match status" value="1"/>
</dbReference>
<name>W9C198_SCLBF</name>
<evidence type="ECO:0000256" key="2">
    <source>
        <dbReference type="ARBA" id="ARBA00023002"/>
    </source>
</evidence>
<comment type="similarity">
    <text evidence="1">Belongs to the oxygen-dependent FAD-linked oxidoreductase family.</text>
</comment>
<dbReference type="HOGENOM" id="CLU_018354_4_2_1"/>
<dbReference type="GO" id="GO:0016491">
    <property type="term" value="F:oxidoreductase activity"/>
    <property type="evidence" value="ECO:0007669"/>
    <property type="project" value="UniProtKB-KW"/>
</dbReference>
<dbReference type="Proteomes" id="UP000019487">
    <property type="component" value="Unassembled WGS sequence"/>
</dbReference>
<dbReference type="Pfam" id="PF08031">
    <property type="entry name" value="BBE"/>
    <property type="match status" value="1"/>
</dbReference>
<keyword evidence="2" id="KW-0560">Oxidoreductase</keyword>
<dbReference type="GO" id="GO:0071949">
    <property type="term" value="F:FAD binding"/>
    <property type="evidence" value="ECO:0007669"/>
    <property type="project" value="InterPro"/>
</dbReference>
<evidence type="ECO:0000256" key="3">
    <source>
        <dbReference type="SAM" id="SignalP"/>
    </source>
</evidence>
<dbReference type="Gene3D" id="3.40.462.20">
    <property type="match status" value="1"/>
</dbReference>
<dbReference type="InterPro" id="IPR050432">
    <property type="entry name" value="FAD-linked_Oxidoreductases_BP"/>
</dbReference>
<evidence type="ECO:0000313" key="6">
    <source>
        <dbReference type="Proteomes" id="UP000019487"/>
    </source>
</evidence>
<dbReference type="AlphaFoldDB" id="W9C198"/>
<dbReference type="STRING" id="1432307.W9C198"/>
<comment type="caution">
    <text evidence="5">The sequence shown here is derived from an EMBL/GenBank/DDBJ whole genome shotgun (WGS) entry which is preliminary data.</text>
</comment>
<proteinExistence type="inferred from homology"/>
<reference evidence="5 6" key="1">
    <citation type="journal article" date="2014" name="Genome Announc.">
        <title>Draft genome sequence of Sclerotinia borealis, a psychrophilic plant pathogenic fungus.</title>
        <authorList>
            <person name="Mardanov A.V."/>
            <person name="Beletsky A.V."/>
            <person name="Kadnikov V.V."/>
            <person name="Ignatov A.N."/>
            <person name="Ravin N.V."/>
        </authorList>
    </citation>
    <scope>NUCLEOTIDE SEQUENCE [LARGE SCALE GENOMIC DNA]</scope>
    <source>
        <strain evidence="6">F-4157</strain>
    </source>
</reference>
<gene>
    <name evidence="5" type="ORF">SBOR_9938</name>
</gene>
<feature type="signal peptide" evidence="3">
    <location>
        <begin position="1"/>
        <end position="21"/>
    </location>
</feature>
<keyword evidence="6" id="KW-1185">Reference proteome</keyword>
<dbReference type="Gene3D" id="3.30.465.10">
    <property type="match status" value="1"/>
</dbReference>